<dbReference type="PANTHER" id="PTHR37477">
    <property type="entry name" value="COBALT-PRECORRIN-5A HYDROLASE"/>
    <property type="match status" value="1"/>
</dbReference>
<dbReference type="SUPFAM" id="SSF159664">
    <property type="entry name" value="CobE/GbiG C-terminal domain-like"/>
    <property type="match status" value="1"/>
</dbReference>
<dbReference type="Gene3D" id="3.30.420.180">
    <property type="entry name" value="CobE/GbiG C-terminal domain"/>
    <property type="match status" value="1"/>
</dbReference>
<evidence type="ECO:0000313" key="2">
    <source>
        <dbReference type="EMBL" id="MBL7259111.1"/>
    </source>
</evidence>
<keyword evidence="3" id="KW-1185">Reference proteome</keyword>
<gene>
    <name evidence="2" type="ORF">JKJ07_32830</name>
</gene>
<dbReference type="InterPro" id="IPR052553">
    <property type="entry name" value="CbiG_hydrolase"/>
</dbReference>
<dbReference type="EMBL" id="JAENHO010000010">
    <property type="protein sequence ID" value="MBL7259111.1"/>
    <property type="molecule type" value="Genomic_DNA"/>
</dbReference>
<sequence>MAVAVGVGARSSASGDDLRAAVGAALRAAGLTPADVAALATLDRRGADATVRDLASGHGWRLALFTAAELSARAVPTPSSAVTAAVGTPSVAEAAALCAAGPDGVLLLPKRVFPSVTVAIAATPGLAVQPAPAAH</sequence>
<comment type="caution">
    <text evidence="2">The sequence shown here is derived from an EMBL/GenBank/DDBJ whole genome shotgun (WGS) entry which is preliminary data.</text>
</comment>
<protein>
    <submittedName>
        <fullName evidence="2">Cobalamin biosynthesis protein</fullName>
    </submittedName>
</protein>
<dbReference type="PANTHER" id="PTHR37477:SF1">
    <property type="entry name" value="COBALT-PRECORRIN-5A HYDROLASE"/>
    <property type="match status" value="1"/>
</dbReference>
<evidence type="ECO:0000313" key="3">
    <source>
        <dbReference type="Proteomes" id="UP000598996"/>
    </source>
</evidence>
<dbReference type="InterPro" id="IPR036518">
    <property type="entry name" value="CobE/GbiG_C_sf"/>
</dbReference>
<evidence type="ECO:0000259" key="1">
    <source>
        <dbReference type="Pfam" id="PF01890"/>
    </source>
</evidence>
<name>A0ABS1VX89_9ACTN</name>
<proteinExistence type="predicted"/>
<organism evidence="2 3">
    <name type="scientific">Paractinoplanes lichenicola</name>
    <dbReference type="NCBI Taxonomy" id="2802976"/>
    <lineage>
        <taxon>Bacteria</taxon>
        <taxon>Bacillati</taxon>
        <taxon>Actinomycetota</taxon>
        <taxon>Actinomycetes</taxon>
        <taxon>Micromonosporales</taxon>
        <taxon>Micromonosporaceae</taxon>
        <taxon>Paractinoplanes</taxon>
    </lineage>
</organism>
<reference evidence="2 3" key="1">
    <citation type="submission" date="2021-01" db="EMBL/GenBank/DDBJ databases">
        <title>Actinoplanes sp. nov. LDG1-01 isolated from lichen.</title>
        <authorList>
            <person name="Saeng-In P."/>
            <person name="Phongsopitanun W."/>
            <person name="Kanchanasin P."/>
            <person name="Yuki M."/>
            <person name="Kudo T."/>
            <person name="Ohkuma M."/>
            <person name="Tanasupawat S."/>
        </authorList>
    </citation>
    <scope>NUCLEOTIDE SEQUENCE [LARGE SCALE GENOMIC DNA]</scope>
    <source>
        <strain evidence="2 3">LDG1-01</strain>
    </source>
</reference>
<dbReference type="RefSeq" id="WP_202995754.1">
    <property type="nucleotide sequence ID" value="NZ_JAENHO010000010.1"/>
</dbReference>
<feature type="domain" description="CobE/GbiG C-terminal" evidence="1">
    <location>
        <begin position="4"/>
        <end position="121"/>
    </location>
</feature>
<dbReference type="Pfam" id="PF01890">
    <property type="entry name" value="CbiG_C"/>
    <property type="match status" value="1"/>
</dbReference>
<dbReference type="InterPro" id="IPR002750">
    <property type="entry name" value="CobE/GbiG_C"/>
</dbReference>
<accession>A0ABS1VX89</accession>
<dbReference type="Proteomes" id="UP000598996">
    <property type="component" value="Unassembled WGS sequence"/>
</dbReference>